<dbReference type="EMBL" id="JABFAA010000008">
    <property type="protein sequence ID" value="MBA0689953.1"/>
    <property type="molecule type" value="Genomic_DNA"/>
</dbReference>
<dbReference type="Proteomes" id="UP000593577">
    <property type="component" value="Unassembled WGS sequence"/>
</dbReference>
<proteinExistence type="predicted"/>
<keyword evidence="2" id="KW-1185">Reference proteome</keyword>
<name>A0A7J8XRS3_GOSAI</name>
<organism evidence="1 2">
    <name type="scientific">Gossypium aridum</name>
    <name type="common">American cotton</name>
    <name type="synonym">Erioxylum aridum</name>
    <dbReference type="NCBI Taxonomy" id="34290"/>
    <lineage>
        <taxon>Eukaryota</taxon>
        <taxon>Viridiplantae</taxon>
        <taxon>Streptophyta</taxon>
        <taxon>Embryophyta</taxon>
        <taxon>Tracheophyta</taxon>
        <taxon>Spermatophyta</taxon>
        <taxon>Magnoliopsida</taxon>
        <taxon>eudicotyledons</taxon>
        <taxon>Gunneridae</taxon>
        <taxon>Pentapetalae</taxon>
        <taxon>rosids</taxon>
        <taxon>malvids</taxon>
        <taxon>Malvales</taxon>
        <taxon>Malvaceae</taxon>
        <taxon>Malvoideae</taxon>
        <taxon>Gossypium</taxon>
    </lineage>
</organism>
<feature type="non-terminal residue" evidence="1">
    <location>
        <position position="56"/>
    </location>
</feature>
<evidence type="ECO:0008006" key="3">
    <source>
        <dbReference type="Google" id="ProtNLM"/>
    </source>
</evidence>
<dbReference type="PANTHER" id="PTHR36856:SF1">
    <property type="entry name" value="OS07G0175200 PROTEIN"/>
    <property type="match status" value="1"/>
</dbReference>
<gene>
    <name evidence="1" type="ORF">Goari_007654</name>
</gene>
<evidence type="ECO:0000313" key="1">
    <source>
        <dbReference type="EMBL" id="MBA0689953.1"/>
    </source>
</evidence>
<comment type="caution">
    <text evidence="1">The sequence shown here is derived from an EMBL/GenBank/DDBJ whole genome shotgun (WGS) entry which is preliminary data.</text>
</comment>
<dbReference type="PANTHER" id="PTHR36856">
    <property type="entry name" value="OS07G0175200 PROTEIN"/>
    <property type="match status" value="1"/>
</dbReference>
<evidence type="ECO:0000313" key="2">
    <source>
        <dbReference type="Proteomes" id="UP000593577"/>
    </source>
</evidence>
<sequence length="56" mass="6031">MGEEGDINGAKKIPSPCDVEALKKCLQENKGDYVKCQSQIEAFKSSCSLKKPTPSA</sequence>
<reference evidence="1 2" key="1">
    <citation type="journal article" date="2019" name="Genome Biol. Evol.">
        <title>Insights into the evolution of the New World diploid cottons (Gossypium, subgenus Houzingenia) based on genome sequencing.</title>
        <authorList>
            <person name="Grover C.E."/>
            <person name="Arick M.A. 2nd"/>
            <person name="Thrash A."/>
            <person name="Conover J.L."/>
            <person name="Sanders W.S."/>
            <person name="Peterson D.G."/>
            <person name="Frelichowski J.E."/>
            <person name="Scheffler J.A."/>
            <person name="Scheffler B.E."/>
            <person name="Wendel J.F."/>
        </authorList>
    </citation>
    <scope>NUCLEOTIDE SEQUENCE [LARGE SCALE GENOMIC DNA]</scope>
    <source>
        <strain evidence="1">185</strain>
        <tissue evidence="1">Leaf</tissue>
    </source>
</reference>
<accession>A0A7J8XRS3</accession>
<dbReference type="AlphaFoldDB" id="A0A7J8XRS3"/>
<protein>
    <recommendedName>
        <fullName evidence="3">CHCH domain-containing protein</fullName>
    </recommendedName>
</protein>